<keyword evidence="2" id="KW-1185">Reference proteome</keyword>
<dbReference type="PROSITE" id="PS51257">
    <property type="entry name" value="PROKAR_LIPOPROTEIN"/>
    <property type="match status" value="1"/>
</dbReference>
<evidence type="ECO:0000313" key="1">
    <source>
        <dbReference type="EMBL" id="THD68001.1"/>
    </source>
</evidence>
<evidence type="ECO:0008006" key="3">
    <source>
        <dbReference type="Google" id="ProtNLM"/>
    </source>
</evidence>
<comment type="caution">
    <text evidence="1">The sequence shown here is derived from an EMBL/GenBank/DDBJ whole genome shotgun (WGS) entry which is preliminary data.</text>
</comment>
<organism evidence="1 2">
    <name type="scientific">Robertkochia marina</name>
    <dbReference type="NCBI Taxonomy" id="1227945"/>
    <lineage>
        <taxon>Bacteria</taxon>
        <taxon>Pseudomonadati</taxon>
        <taxon>Bacteroidota</taxon>
        <taxon>Flavobacteriia</taxon>
        <taxon>Flavobacteriales</taxon>
        <taxon>Flavobacteriaceae</taxon>
        <taxon>Robertkochia</taxon>
    </lineage>
</organism>
<sequence length="175" mass="19352">MKKLLSILSVTCLLLISCEGDPGPPGPPGQDGLDGLDGLIGTVFEYDVTFTNLNDDVPFETYEFPASVEVFNTDVVLAYLLVDVVDGTDVWEPLPRTLYFNDGILSYSFNHTLYDIQFFLDGTVDFPSLLPEFTDNLIMRVAILPAESAEAIDVNDMEQVMSISKFNLTEPVILD</sequence>
<dbReference type="AlphaFoldDB" id="A0A4S3M0X8"/>
<dbReference type="EMBL" id="SSMC01000002">
    <property type="protein sequence ID" value="THD68001.1"/>
    <property type="molecule type" value="Genomic_DNA"/>
</dbReference>
<evidence type="ECO:0000313" key="2">
    <source>
        <dbReference type="Proteomes" id="UP000305939"/>
    </source>
</evidence>
<accession>A0A4S3M0X8</accession>
<gene>
    <name evidence="1" type="ORF">E7Z59_10160</name>
</gene>
<name>A0A4S3M0X8_9FLAO</name>
<protein>
    <recommendedName>
        <fullName evidence="3">Collagen-like protein</fullName>
    </recommendedName>
</protein>
<reference evidence="1 2" key="1">
    <citation type="submission" date="2019-04" db="EMBL/GenBank/DDBJ databases">
        <title>Draft genome sequence of Robertkochia marina CC-AMO-30D.</title>
        <authorList>
            <person name="Hameed A."/>
            <person name="Lin S.-Y."/>
            <person name="Shahina M."/>
            <person name="Lai W.-A."/>
            <person name="Young C.-C."/>
        </authorList>
    </citation>
    <scope>NUCLEOTIDE SEQUENCE [LARGE SCALE GENOMIC DNA]</scope>
    <source>
        <strain evidence="1 2">CC-AMO-30D</strain>
    </source>
</reference>
<proteinExistence type="predicted"/>
<dbReference type="RefSeq" id="WP_136336206.1">
    <property type="nucleotide sequence ID" value="NZ_QXMP01000015.1"/>
</dbReference>
<dbReference type="Proteomes" id="UP000305939">
    <property type="component" value="Unassembled WGS sequence"/>
</dbReference>
<dbReference type="OrthoDB" id="1524444at2"/>